<reference evidence="3" key="1">
    <citation type="journal article" date="2019" name="Int. J. Syst. Evol. Microbiol.">
        <title>The Global Catalogue of Microorganisms (GCM) 10K type strain sequencing project: providing services to taxonomists for standard genome sequencing and annotation.</title>
        <authorList>
            <consortium name="The Broad Institute Genomics Platform"/>
            <consortium name="The Broad Institute Genome Sequencing Center for Infectious Disease"/>
            <person name="Wu L."/>
            <person name="Ma J."/>
        </authorList>
    </citation>
    <scope>NUCLEOTIDE SEQUENCE [LARGE SCALE GENOMIC DNA]</scope>
    <source>
        <strain evidence="3">JCM 16703</strain>
    </source>
</reference>
<gene>
    <name evidence="2" type="ORF">GCM10022215_37570</name>
</gene>
<evidence type="ECO:0000313" key="3">
    <source>
        <dbReference type="Proteomes" id="UP001501495"/>
    </source>
</evidence>
<organism evidence="2 3">
    <name type="scientific">Nocardioides fonticola</name>
    <dbReference type="NCBI Taxonomy" id="450363"/>
    <lineage>
        <taxon>Bacteria</taxon>
        <taxon>Bacillati</taxon>
        <taxon>Actinomycetota</taxon>
        <taxon>Actinomycetes</taxon>
        <taxon>Propionibacteriales</taxon>
        <taxon>Nocardioidaceae</taxon>
        <taxon>Nocardioides</taxon>
    </lineage>
</organism>
<name>A0ABP7XWZ3_9ACTN</name>
<evidence type="ECO:0000256" key="1">
    <source>
        <dbReference type="SAM" id="MobiDB-lite"/>
    </source>
</evidence>
<sequence length="93" mass="9184">MTSVAPGSLSPMDEDVAAPGAPEPTDTVATGVASVDAVIDAVAAVDDQPLAEHAAVFTAAHETLRRALDDLDGLDDPAGSADASSTDPSTDPV</sequence>
<dbReference type="Proteomes" id="UP001501495">
    <property type="component" value="Unassembled WGS sequence"/>
</dbReference>
<dbReference type="EMBL" id="BAAAZH010000028">
    <property type="protein sequence ID" value="GAA4127217.1"/>
    <property type="molecule type" value="Genomic_DNA"/>
</dbReference>
<feature type="region of interest" description="Disordered" evidence="1">
    <location>
        <begin position="1"/>
        <end position="28"/>
    </location>
</feature>
<proteinExistence type="predicted"/>
<accession>A0ABP7XWZ3</accession>
<evidence type="ECO:0000313" key="2">
    <source>
        <dbReference type="EMBL" id="GAA4127217.1"/>
    </source>
</evidence>
<feature type="compositionally biased region" description="Low complexity" evidence="1">
    <location>
        <begin position="76"/>
        <end position="93"/>
    </location>
</feature>
<keyword evidence="3" id="KW-1185">Reference proteome</keyword>
<protein>
    <submittedName>
        <fullName evidence="2">Uncharacterized protein</fullName>
    </submittedName>
</protein>
<feature type="region of interest" description="Disordered" evidence="1">
    <location>
        <begin position="70"/>
        <end position="93"/>
    </location>
</feature>
<comment type="caution">
    <text evidence="2">The sequence shown here is derived from an EMBL/GenBank/DDBJ whole genome shotgun (WGS) entry which is preliminary data.</text>
</comment>